<organism evidence="9 10">
    <name type="scientific">Phocoenobacter atlanticus subsp. atlanticus</name>
    <dbReference type="NCBI Taxonomy" id="3061285"/>
    <lineage>
        <taxon>Bacteria</taxon>
        <taxon>Pseudomonadati</taxon>
        <taxon>Pseudomonadota</taxon>
        <taxon>Gammaproteobacteria</taxon>
        <taxon>Pasteurellales</taxon>
        <taxon>Pasteurellaceae</taxon>
        <taxon>Phocoenobacter</taxon>
        <taxon>Phocoenobacter atlanticus</taxon>
    </lineage>
</organism>
<evidence type="ECO:0000313" key="9">
    <source>
        <dbReference type="EMBL" id="MDP8148598.1"/>
    </source>
</evidence>
<keyword evidence="4 7" id="KW-0963">Cytoplasm</keyword>
<dbReference type="GO" id="GO:0006950">
    <property type="term" value="P:response to stress"/>
    <property type="evidence" value="ECO:0007669"/>
    <property type="project" value="UniProtKB-ARBA"/>
</dbReference>
<dbReference type="EMBL" id="JASAXT010000008">
    <property type="protein sequence ID" value="MDP8148598.1"/>
    <property type="molecule type" value="Genomic_DNA"/>
</dbReference>
<evidence type="ECO:0000256" key="3">
    <source>
        <dbReference type="ARBA" id="ARBA00020082"/>
    </source>
</evidence>
<protein>
    <recommendedName>
        <fullName evidence="3 7">Protein SprT</fullName>
    </recommendedName>
</protein>
<dbReference type="HAMAP" id="MF_00746">
    <property type="entry name" value="SprT"/>
    <property type="match status" value="1"/>
</dbReference>
<evidence type="ECO:0000256" key="2">
    <source>
        <dbReference type="ARBA" id="ARBA00006591"/>
    </source>
</evidence>
<dbReference type="Gene3D" id="3.30.2010.10">
    <property type="entry name" value="Metalloproteases ('zincins'), catalytic domain"/>
    <property type="match status" value="1"/>
</dbReference>
<comment type="cofactor">
    <cofactor evidence="7">
        <name>Zn(2+)</name>
        <dbReference type="ChEBI" id="CHEBI:29105"/>
    </cofactor>
    <text evidence="7">Binds 1 zinc ion.</text>
</comment>
<evidence type="ECO:0000256" key="6">
    <source>
        <dbReference type="ARBA" id="ARBA00022833"/>
    </source>
</evidence>
<sequence length="164" mass="19298">MTELRILKIQIQRKLKQTLVLANTYFEKEFITPKVNYNVRGAKAGVAYLQRNEIRFNPILLQENSDEFIKNVVPHELAHIIVYQQFGKVKPHGKEWQALMEQVFGVPAETCHQFELGSVRQNFQYKCDCQTHLLTIKRHNAIQQKGRRYICKNCRKALKLMINV</sequence>
<keyword evidence="9" id="KW-0645">Protease</keyword>
<dbReference type="InterPro" id="IPR023483">
    <property type="entry name" value="Uncharacterised_SprT"/>
</dbReference>
<dbReference type="Pfam" id="PF10263">
    <property type="entry name" value="SprT-like"/>
    <property type="match status" value="1"/>
</dbReference>
<dbReference type="NCBIfam" id="NF003421">
    <property type="entry name" value="PRK04860.1"/>
    <property type="match status" value="1"/>
</dbReference>
<evidence type="ECO:0000259" key="8">
    <source>
        <dbReference type="SMART" id="SM00731"/>
    </source>
</evidence>
<feature type="active site" evidence="7">
    <location>
        <position position="76"/>
    </location>
</feature>
<accession>A0AAW8CBG6</accession>
<evidence type="ECO:0000256" key="7">
    <source>
        <dbReference type="HAMAP-Rule" id="MF_00746"/>
    </source>
</evidence>
<evidence type="ECO:0000256" key="1">
    <source>
        <dbReference type="ARBA" id="ARBA00004496"/>
    </source>
</evidence>
<feature type="binding site" evidence="7">
    <location>
        <position position="75"/>
    </location>
    <ligand>
        <name>Zn(2+)</name>
        <dbReference type="ChEBI" id="CHEBI:29105"/>
    </ligand>
</feature>
<comment type="subcellular location">
    <subcellularLocation>
        <location evidence="1 7">Cytoplasm</location>
    </subcellularLocation>
</comment>
<feature type="binding site" evidence="7">
    <location>
        <position position="79"/>
    </location>
    <ligand>
        <name>Zn(2+)</name>
        <dbReference type="ChEBI" id="CHEBI:29105"/>
    </ligand>
</feature>
<evidence type="ECO:0000313" key="10">
    <source>
        <dbReference type="Proteomes" id="UP001226020"/>
    </source>
</evidence>
<keyword evidence="6 7" id="KW-0862">Zinc</keyword>
<proteinExistence type="inferred from homology"/>
<comment type="similarity">
    <text evidence="2 7">Belongs to the SprT family.</text>
</comment>
<dbReference type="PANTHER" id="PTHR38773:SF1">
    <property type="entry name" value="PROTEIN SPRT"/>
    <property type="match status" value="1"/>
</dbReference>
<gene>
    <name evidence="7" type="primary">sprT</name>
    <name evidence="9" type="ORF">QJU57_05860</name>
</gene>
<dbReference type="GO" id="GO:0008270">
    <property type="term" value="F:zinc ion binding"/>
    <property type="evidence" value="ECO:0007669"/>
    <property type="project" value="UniProtKB-UniRule"/>
</dbReference>
<dbReference type="GO" id="GO:0005737">
    <property type="term" value="C:cytoplasm"/>
    <property type="evidence" value="ECO:0007669"/>
    <property type="project" value="UniProtKB-SubCell"/>
</dbReference>
<dbReference type="SMART" id="SM00731">
    <property type="entry name" value="SprT"/>
    <property type="match status" value="1"/>
</dbReference>
<dbReference type="InterPro" id="IPR006640">
    <property type="entry name" value="SprT-like_domain"/>
</dbReference>
<dbReference type="AlphaFoldDB" id="A0AAW8CBG6"/>
<evidence type="ECO:0000256" key="5">
    <source>
        <dbReference type="ARBA" id="ARBA00022723"/>
    </source>
</evidence>
<dbReference type="PANTHER" id="PTHR38773">
    <property type="entry name" value="PROTEIN SPRT"/>
    <property type="match status" value="1"/>
</dbReference>
<keyword evidence="5 7" id="KW-0479">Metal-binding</keyword>
<dbReference type="InterPro" id="IPR035240">
    <property type="entry name" value="SprT_Zn_ribbon"/>
</dbReference>
<keyword evidence="10" id="KW-1185">Reference proteome</keyword>
<evidence type="ECO:0000256" key="4">
    <source>
        <dbReference type="ARBA" id="ARBA00022490"/>
    </source>
</evidence>
<feature type="domain" description="SprT-like" evidence="8">
    <location>
        <begin position="13"/>
        <end position="161"/>
    </location>
</feature>
<dbReference type="RefSeq" id="WP_306351576.1">
    <property type="nucleotide sequence ID" value="NZ_JASAWV010000015.1"/>
</dbReference>
<comment type="caution">
    <text evidence="9">The sequence shown here is derived from an EMBL/GenBank/DDBJ whole genome shotgun (WGS) entry which is preliminary data.</text>
</comment>
<dbReference type="Proteomes" id="UP001226020">
    <property type="component" value="Unassembled WGS sequence"/>
</dbReference>
<keyword evidence="9" id="KW-0378">Hydrolase</keyword>
<reference evidence="9 10" key="1">
    <citation type="journal article" date="2023" name="Front. Microbiol.">
        <title>Phylogeography and host specificity of Pasteurellaceae pathogenic to sea-farmed fish in the north-east Atlantic.</title>
        <authorList>
            <person name="Gulla S."/>
            <person name="Colquhoun D.J."/>
            <person name="Olsen A.B."/>
            <person name="Spilsberg B."/>
            <person name="Lagesen K."/>
            <person name="Aakesson C.P."/>
            <person name="Strom S."/>
            <person name="Manji F."/>
            <person name="Birkbeck T.H."/>
            <person name="Nilsen H.K."/>
        </authorList>
    </citation>
    <scope>NUCLEOTIDE SEQUENCE [LARGE SCALE GENOMIC DNA]</scope>
    <source>
        <strain evidence="9 10">NVIB3131</strain>
    </source>
</reference>
<dbReference type="Pfam" id="PF17283">
    <property type="entry name" value="Zn_ribbon_SprT"/>
    <property type="match status" value="1"/>
</dbReference>
<keyword evidence="9" id="KW-0482">Metalloprotease</keyword>
<name>A0AAW8CBG6_9PAST</name>
<dbReference type="GO" id="GO:0008237">
    <property type="term" value="F:metallopeptidase activity"/>
    <property type="evidence" value="ECO:0007669"/>
    <property type="project" value="UniProtKB-KW"/>
</dbReference>